<proteinExistence type="predicted"/>
<dbReference type="SUPFAM" id="SSF47413">
    <property type="entry name" value="lambda repressor-like DNA-binding domains"/>
    <property type="match status" value="1"/>
</dbReference>
<reference evidence="2 3" key="1">
    <citation type="submission" date="2023-03" db="EMBL/GenBank/DDBJ databases">
        <title>Muricauda XX sp. nov. and Muricauda XXX sp. nov., two novel species isolated from Okinawa Trough.</title>
        <authorList>
            <person name="Cao W."/>
            <person name="Deng X."/>
        </authorList>
    </citation>
    <scope>NUCLEOTIDE SEQUENCE [LARGE SCALE GENOMIC DNA]</scope>
    <source>
        <strain evidence="2 3">81s02</strain>
    </source>
</reference>
<dbReference type="InterPro" id="IPR010982">
    <property type="entry name" value="Lambda_DNA-bd_dom_sf"/>
</dbReference>
<evidence type="ECO:0000259" key="1">
    <source>
        <dbReference type="PROSITE" id="PS50943"/>
    </source>
</evidence>
<name>A0ABT5XP20_9FLAO</name>
<dbReference type="EMBL" id="JARFVA010000003">
    <property type="protein sequence ID" value="MDF0707644.1"/>
    <property type="molecule type" value="Genomic_DNA"/>
</dbReference>
<dbReference type="PROSITE" id="PS50943">
    <property type="entry name" value="HTH_CROC1"/>
    <property type="match status" value="1"/>
</dbReference>
<evidence type="ECO:0000313" key="2">
    <source>
        <dbReference type="EMBL" id="MDF0707644.1"/>
    </source>
</evidence>
<protein>
    <submittedName>
        <fullName evidence="2">Helix-turn-helix transcriptional regulator</fullName>
    </submittedName>
</protein>
<dbReference type="Gene3D" id="1.10.260.40">
    <property type="entry name" value="lambda repressor-like DNA-binding domains"/>
    <property type="match status" value="1"/>
</dbReference>
<dbReference type="InterPro" id="IPR001387">
    <property type="entry name" value="Cro/C1-type_HTH"/>
</dbReference>
<gene>
    <name evidence="2" type="ORF">PY091_10490</name>
</gene>
<organism evidence="2 3">
    <name type="scientific">Flagellimonas okinawensis</name>
    <dbReference type="NCBI Taxonomy" id="3031324"/>
    <lineage>
        <taxon>Bacteria</taxon>
        <taxon>Pseudomonadati</taxon>
        <taxon>Bacteroidota</taxon>
        <taxon>Flavobacteriia</taxon>
        <taxon>Flavobacteriales</taxon>
        <taxon>Flavobacteriaceae</taxon>
        <taxon>Flagellimonas</taxon>
    </lineage>
</organism>
<evidence type="ECO:0000313" key="3">
    <source>
        <dbReference type="Proteomes" id="UP001217083"/>
    </source>
</evidence>
<comment type="caution">
    <text evidence="2">The sequence shown here is derived from an EMBL/GenBank/DDBJ whole genome shotgun (WGS) entry which is preliminary data.</text>
</comment>
<feature type="domain" description="HTH cro/C1-type" evidence="1">
    <location>
        <begin position="28"/>
        <end position="87"/>
    </location>
</feature>
<keyword evidence="3" id="KW-1185">Reference proteome</keyword>
<accession>A0ABT5XP20</accession>
<dbReference type="CDD" id="cd00093">
    <property type="entry name" value="HTH_XRE"/>
    <property type="match status" value="1"/>
</dbReference>
<dbReference type="SMART" id="SM00530">
    <property type="entry name" value="HTH_XRE"/>
    <property type="match status" value="1"/>
</dbReference>
<sequence>MSFTYLYICKMIIEIIMSHIDFHVIESLRELRVKSNPYIDQVELAQRIGVSEGYVGQIENPKSRAKYNMRMMARAAKALNLKSYQDIFPKEILKSDLVRIRLKLLKPDTKKHEVDKNGNVKKRFEVLSIKRLNNDELLQWDNGELEYLTIIEE</sequence>
<dbReference type="Proteomes" id="UP001217083">
    <property type="component" value="Unassembled WGS sequence"/>
</dbReference>